<dbReference type="Proteomes" id="UP000664800">
    <property type="component" value="Unassembled WGS sequence"/>
</dbReference>
<gene>
    <name evidence="2" type="ORF">J0I24_10325</name>
</gene>
<proteinExistence type="inferred from homology"/>
<comment type="similarity">
    <text evidence="1">Belongs to the darcynin family.</text>
</comment>
<reference evidence="2" key="1">
    <citation type="submission" date="2021-02" db="EMBL/GenBank/DDBJ databases">
        <title>Thiocyanate and organic carbon inputs drive convergent selection for specific autotrophic Afipia and Thiobacillus strains within complex microbiomes.</title>
        <authorList>
            <person name="Huddy R.J."/>
            <person name="Sachdeva R."/>
            <person name="Kadzinga F."/>
            <person name="Kantor R.S."/>
            <person name="Harrison S.T.L."/>
            <person name="Banfield J.F."/>
        </authorList>
    </citation>
    <scope>NUCLEOTIDE SEQUENCE</scope>
    <source>
        <strain evidence="2">SCN18_13_7_16_R3_B_64_19</strain>
    </source>
</reference>
<dbReference type="EMBL" id="JAFKMR010000019">
    <property type="protein sequence ID" value="MBN8744688.1"/>
    <property type="molecule type" value="Genomic_DNA"/>
</dbReference>
<evidence type="ECO:0008006" key="4">
    <source>
        <dbReference type="Google" id="ProtNLM"/>
    </source>
</evidence>
<organism evidence="2 3">
    <name type="scientific">Thiomonas arsenitoxydans (strain DSM 22701 / CIP 110005 / 3As)</name>
    <dbReference type="NCBI Taxonomy" id="426114"/>
    <lineage>
        <taxon>Bacteria</taxon>
        <taxon>Pseudomonadati</taxon>
        <taxon>Pseudomonadota</taxon>
        <taxon>Betaproteobacteria</taxon>
        <taxon>Burkholderiales</taxon>
        <taxon>Thiomonas</taxon>
    </lineage>
</organism>
<name>A0A8I1MYK8_THIA3</name>
<dbReference type="RefSeq" id="WP_156054211.1">
    <property type="nucleotide sequence ID" value="NZ_JAFKMR010000019.1"/>
</dbReference>
<sequence length="116" mass="13583">MTKPQTYSFFMLLKATRPWLDKAPPERFAYVKDIVNPILEAHPAVSMRFFDSESYSAKVSDVALWETPDLVAYQQVIRKLRDTLFWNYYFEVLDIIPAVEEGYAAYYDMAPLTARQ</sequence>
<evidence type="ECO:0000256" key="1">
    <source>
        <dbReference type="ARBA" id="ARBA00006869"/>
    </source>
</evidence>
<accession>A0A8I1MYK8</accession>
<evidence type="ECO:0000313" key="3">
    <source>
        <dbReference type="Proteomes" id="UP000664800"/>
    </source>
</evidence>
<dbReference type="Pfam" id="PF17074">
    <property type="entry name" value="Darcynin"/>
    <property type="match status" value="1"/>
</dbReference>
<evidence type="ECO:0000313" key="2">
    <source>
        <dbReference type="EMBL" id="MBN8744688.1"/>
    </source>
</evidence>
<protein>
    <recommendedName>
        <fullName evidence="4">Darcynin</fullName>
    </recommendedName>
</protein>
<dbReference type="InterPro" id="IPR031409">
    <property type="entry name" value="Darcynin"/>
</dbReference>
<comment type="caution">
    <text evidence="2">The sequence shown here is derived from an EMBL/GenBank/DDBJ whole genome shotgun (WGS) entry which is preliminary data.</text>
</comment>
<dbReference type="AlphaFoldDB" id="A0A8I1MYK8"/>